<proteinExistence type="inferred from homology"/>
<keyword evidence="4" id="KW-0732">Signal</keyword>
<dbReference type="InterPro" id="IPR011249">
    <property type="entry name" value="Metalloenz_LuxS/M16"/>
</dbReference>
<evidence type="ECO:0000259" key="6">
    <source>
        <dbReference type="Pfam" id="PF05193"/>
    </source>
</evidence>
<dbReference type="OrthoDB" id="9811314at2"/>
<evidence type="ECO:0000256" key="2">
    <source>
        <dbReference type="ARBA" id="ARBA00007261"/>
    </source>
</evidence>
<reference evidence="7 8" key="1">
    <citation type="journal article" date="2011" name="J. Bacteriol.">
        <title>Genome sequence of the verrucomicrobium Opitutus terrae PB90-1, an abundant inhabitant of rice paddy soil ecosystems.</title>
        <authorList>
            <person name="van Passel M.W."/>
            <person name="Kant R."/>
            <person name="Palva A."/>
            <person name="Copeland A."/>
            <person name="Lucas S."/>
            <person name="Lapidus A."/>
            <person name="Glavina del Rio T."/>
            <person name="Pitluck S."/>
            <person name="Goltsman E."/>
            <person name="Clum A."/>
            <person name="Sun H."/>
            <person name="Schmutz J."/>
            <person name="Larimer F.W."/>
            <person name="Land M.L."/>
            <person name="Hauser L."/>
            <person name="Kyrpides N."/>
            <person name="Mikhailova N."/>
            <person name="Richardson P.P."/>
            <person name="Janssen P.H."/>
            <person name="de Vos W.M."/>
            <person name="Smidt H."/>
        </authorList>
    </citation>
    <scope>NUCLEOTIDE SEQUENCE [LARGE SCALE GENOMIC DNA]</scope>
    <source>
        <strain evidence="8">DSM 11246 / JCM 15787 / PB90-1</strain>
    </source>
</reference>
<comment type="cofactor">
    <cofactor evidence="1">
        <name>Zn(2+)</name>
        <dbReference type="ChEBI" id="CHEBI:29105"/>
    </cofactor>
</comment>
<dbReference type="GO" id="GO:0046872">
    <property type="term" value="F:metal ion binding"/>
    <property type="evidence" value="ECO:0007669"/>
    <property type="project" value="InterPro"/>
</dbReference>
<dbReference type="InterPro" id="IPR007863">
    <property type="entry name" value="Peptidase_M16_C"/>
</dbReference>
<comment type="similarity">
    <text evidence="2 3">Belongs to the peptidase M16 family.</text>
</comment>
<dbReference type="Proteomes" id="UP000007013">
    <property type="component" value="Chromosome"/>
</dbReference>
<feature type="domain" description="Peptidase M16 C-terminal" evidence="6">
    <location>
        <begin position="215"/>
        <end position="387"/>
    </location>
</feature>
<gene>
    <name evidence="7" type="ordered locus">Oter_4630</name>
</gene>
<keyword evidence="8" id="KW-1185">Reference proteome</keyword>
<dbReference type="Pfam" id="PF05193">
    <property type="entry name" value="Peptidase_M16_C"/>
    <property type="match status" value="1"/>
</dbReference>
<dbReference type="GO" id="GO:0006508">
    <property type="term" value="P:proteolysis"/>
    <property type="evidence" value="ECO:0007669"/>
    <property type="project" value="InterPro"/>
</dbReference>
<organism evidence="7 8">
    <name type="scientific">Opitutus terrae (strain DSM 11246 / JCM 15787 / PB90-1)</name>
    <dbReference type="NCBI Taxonomy" id="452637"/>
    <lineage>
        <taxon>Bacteria</taxon>
        <taxon>Pseudomonadati</taxon>
        <taxon>Verrucomicrobiota</taxon>
        <taxon>Opitutia</taxon>
        <taxon>Opitutales</taxon>
        <taxon>Opitutaceae</taxon>
        <taxon>Opitutus</taxon>
    </lineage>
</organism>
<name>B2A0E6_OPITP</name>
<dbReference type="HOGENOM" id="CLU_009902_1_0_0"/>
<accession>B2A0E6</accession>
<dbReference type="InterPro" id="IPR011765">
    <property type="entry name" value="Pept_M16_N"/>
</dbReference>
<feature type="domain" description="Peptidase M16 N-terminal" evidence="5">
    <location>
        <begin position="57"/>
        <end position="203"/>
    </location>
</feature>
<feature type="chain" id="PRO_5002774657" evidence="4">
    <location>
        <begin position="22"/>
        <end position="464"/>
    </location>
</feature>
<dbReference type="eggNOG" id="COG0612">
    <property type="taxonomic scope" value="Bacteria"/>
</dbReference>
<dbReference type="Gene3D" id="3.30.830.10">
    <property type="entry name" value="Metalloenzyme, LuxS/M16 peptidase-like"/>
    <property type="match status" value="2"/>
</dbReference>
<protein>
    <submittedName>
        <fullName evidence="7">Peptidase M16 domain protein</fullName>
    </submittedName>
</protein>
<dbReference type="PROSITE" id="PS00143">
    <property type="entry name" value="INSULINASE"/>
    <property type="match status" value="1"/>
</dbReference>
<dbReference type="KEGG" id="ote:Oter_4630"/>
<dbReference type="InterPro" id="IPR050361">
    <property type="entry name" value="MPP/UQCRC_Complex"/>
</dbReference>
<evidence type="ECO:0000313" key="7">
    <source>
        <dbReference type="EMBL" id="ACB77900.1"/>
    </source>
</evidence>
<sequence>MNSRSFILAALLAATAGSLLAAETTAAAPAQADGFSFVKTVGVISEYTLDSNGLTVLLMPEHSSPTLTFMVTYRVGSRNEVTGTTGATHLLEHLMFKGTPEFNREKGNSVDQFLERIGGNYNATTWLDRTNYYANIASENLEGYVAIEADRMRNLWLRDQDRQPEMTVVRNEFERGENNPFQALIKEIFQAAYVAHPYHHSTIGWRSDIENVPIGKLREFYDTFYWPNNATVSVIGDVESVAALALVKKYYGVFPRSPRPIPELYTVEPAQTGMRHVTVKRAGQLGVVAIGHKVPAATHADYPAIQILSAILTSGKNSRLYKALTDKNLTVSVDAFLGFNHDPSLHITFAPLAPGASLENVEKIVYEEVERLKKDGVTPTEVSTAAAKILADAAFQRDGSFAIAGNLNECIAAGDWTLYYGIEEATKRVTAADVQRVANTYFNYDQSTAGWFVPNVAKEPAAAE</sequence>
<dbReference type="PANTHER" id="PTHR11851">
    <property type="entry name" value="METALLOPROTEASE"/>
    <property type="match status" value="1"/>
</dbReference>
<dbReference type="InterPro" id="IPR001431">
    <property type="entry name" value="Pept_M16_Zn_BS"/>
</dbReference>
<dbReference type="EMBL" id="CP001032">
    <property type="protein sequence ID" value="ACB77900.1"/>
    <property type="molecule type" value="Genomic_DNA"/>
</dbReference>
<dbReference type="RefSeq" id="WP_012377414.1">
    <property type="nucleotide sequence ID" value="NC_010571.1"/>
</dbReference>
<dbReference type="PANTHER" id="PTHR11851:SF49">
    <property type="entry name" value="MITOCHONDRIAL-PROCESSING PEPTIDASE SUBUNIT ALPHA"/>
    <property type="match status" value="1"/>
</dbReference>
<evidence type="ECO:0000256" key="4">
    <source>
        <dbReference type="SAM" id="SignalP"/>
    </source>
</evidence>
<evidence type="ECO:0000256" key="3">
    <source>
        <dbReference type="RuleBase" id="RU004447"/>
    </source>
</evidence>
<evidence type="ECO:0000313" key="8">
    <source>
        <dbReference type="Proteomes" id="UP000007013"/>
    </source>
</evidence>
<feature type="signal peptide" evidence="4">
    <location>
        <begin position="1"/>
        <end position="21"/>
    </location>
</feature>
<dbReference type="GO" id="GO:0004222">
    <property type="term" value="F:metalloendopeptidase activity"/>
    <property type="evidence" value="ECO:0007669"/>
    <property type="project" value="InterPro"/>
</dbReference>
<evidence type="ECO:0000256" key="1">
    <source>
        <dbReference type="ARBA" id="ARBA00001947"/>
    </source>
</evidence>
<evidence type="ECO:0000259" key="5">
    <source>
        <dbReference type="Pfam" id="PF00675"/>
    </source>
</evidence>
<dbReference type="Pfam" id="PF00675">
    <property type="entry name" value="Peptidase_M16"/>
    <property type="match status" value="1"/>
</dbReference>
<dbReference type="SUPFAM" id="SSF63411">
    <property type="entry name" value="LuxS/MPP-like metallohydrolase"/>
    <property type="match status" value="2"/>
</dbReference>
<dbReference type="AlphaFoldDB" id="B2A0E6"/>
<dbReference type="STRING" id="452637.Oter_4630"/>